<organism evidence="1 2">
    <name type="scientific">Melia azedarach</name>
    <name type="common">Chinaberry tree</name>
    <dbReference type="NCBI Taxonomy" id="155640"/>
    <lineage>
        <taxon>Eukaryota</taxon>
        <taxon>Viridiplantae</taxon>
        <taxon>Streptophyta</taxon>
        <taxon>Embryophyta</taxon>
        <taxon>Tracheophyta</taxon>
        <taxon>Spermatophyta</taxon>
        <taxon>Magnoliopsida</taxon>
        <taxon>eudicotyledons</taxon>
        <taxon>Gunneridae</taxon>
        <taxon>Pentapetalae</taxon>
        <taxon>rosids</taxon>
        <taxon>malvids</taxon>
        <taxon>Sapindales</taxon>
        <taxon>Meliaceae</taxon>
        <taxon>Melia</taxon>
    </lineage>
</organism>
<dbReference type="EMBL" id="CM051404">
    <property type="protein sequence ID" value="KAJ4705862.1"/>
    <property type="molecule type" value="Genomic_DNA"/>
</dbReference>
<dbReference type="Proteomes" id="UP001164539">
    <property type="component" value="Chromosome 11"/>
</dbReference>
<protein>
    <submittedName>
        <fullName evidence="1">Cyclic nucleotide-gated ion channel 1</fullName>
    </submittedName>
</protein>
<proteinExistence type="predicted"/>
<name>A0ACC1X3D2_MELAZ</name>
<reference evidence="1 2" key="1">
    <citation type="journal article" date="2023" name="Science">
        <title>Complex scaffold remodeling in plant triterpene biosynthesis.</title>
        <authorList>
            <person name="De La Pena R."/>
            <person name="Hodgson H."/>
            <person name="Liu J.C."/>
            <person name="Stephenson M.J."/>
            <person name="Martin A.C."/>
            <person name="Owen C."/>
            <person name="Harkess A."/>
            <person name="Leebens-Mack J."/>
            <person name="Jimenez L.E."/>
            <person name="Osbourn A."/>
            <person name="Sattely E.S."/>
        </authorList>
    </citation>
    <scope>NUCLEOTIDE SEQUENCE [LARGE SCALE GENOMIC DNA]</scope>
    <source>
        <strain evidence="2">cv. JPN11</strain>
        <tissue evidence="1">Leaf</tissue>
    </source>
</reference>
<evidence type="ECO:0000313" key="2">
    <source>
        <dbReference type="Proteomes" id="UP001164539"/>
    </source>
</evidence>
<keyword evidence="2" id="KW-1185">Reference proteome</keyword>
<accession>A0ACC1X3D2</accession>
<comment type="caution">
    <text evidence="1">The sequence shown here is derived from an EMBL/GenBank/DDBJ whole genome shotgun (WGS) entry which is preliminary data.</text>
</comment>
<sequence length="614" mass="70542">MSQEQNLEEGTTRHLSVELRHGTTPVSGNLSRDSHPVVEIQEIRSIRKLLKSSFGMLAAGPSCVKKIFNIHGSCRNWIFLMWCVIVIFADTWFLYIPVVNDDKKCIKFDKDLWTVAGAARSVFDLFYIIDNIFRLPTGIRKRARKQSWLFFLVDFLIILPIPQVLLILVRIQRITGAEFLFAVKFFFLQHVLRAVQIYRVYMKAQVPSKPAELALGFSFSYIQTSNVIEALWYFLAIETESQCWKKACINHHNCNGSFHCDDHFGDYKFLNDFCPPQTHNSTIFDSGIFSDAFQSGVVETTDFKIRLYYCFRWGLQNLSSFGQGLQTSTNPWENIFAICITASGVWLLVILVGKIQTYTKSGSVSDIRQREEELEQWLPFRKLSQNLQQQIKYQLYKWQETRDFNIENLVNNLPEDLGREIKRELCLELLKKVEEFGKCSKASLEDLCESIKPVVYTASSYIFHEGSSIDKMLFVVQGNLWIHNTGNTTAAPPSADNFVYNGDVCGEELVAWAQEYTKIDPPSPNLPISTRTIQAHTKVEAFFLTADDLKNLAITKCSRTARFMQATRFIKLFLDDVKGIFSRFRMSTQTLTFTKEQAPSIVSRVDPEIVAEDQ</sequence>
<gene>
    <name evidence="1" type="ORF">OWV82_019595</name>
</gene>
<evidence type="ECO:0000313" key="1">
    <source>
        <dbReference type="EMBL" id="KAJ4705862.1"/>
    </source>
</evidence>